<evidence type="ECO:0000313" key="2">
    <source>
        <dbReference type="Proteomes" id="UP001060085"/>
    </source>
</evidence>
<comment type="caution">
    <text evidence="1">The sequence shown here is derived from an EMBL/GenBank/DDBJ whole genome shotgun (WGS) entry which is preliminary data.</text>
</comment>
<evidence type="ECO:0000313" key="1">
    <source>
        <dbReference type="EMBL" id="KAI5653571.1"/>
    </source>
</evidence>
<organism evidence="1 2">
    <name type="scientific">Catharanthus roseus</name>
    <name type="common">Madagascar periwinkle</name>
    <name type="synonym">Vinca rosea</name>
    <dbReference type="NCBI Taxonomy" id="4058"/>
    <lineage>
        <taxon>Eukaryota</taxon>
        <taxon>Viridiplantae</taxon>
        <taxon>Streptophyta</taxon>
        <taxon>Embryophyta</taxon>
        <taxon>Tracheophyta</taxon>
        <taxon>Spermatophyta</taxon>
        <taxon>Magnoliopsida</taxon>
        <taxon>eudicotyledons</taxon>
        <taxon>Gunneridae</taxon>
        <taxon>Pentapetalae</taxon>
        <taxon>asterids</taxon>
        <taxon>lamiids</taxon>
        <taxon>Gentianales</taxon>
        <taxon>Apocynaceae</taxon>
        <taxon>Rauvolfioideae</taxon>
        <taxon>Vinceae</taxon>
        <taxon>Catharanthinae</taxon>
        <taxon>Catharanthus</taxon>
    </lineage>
</organism>
<proteinExistence type="predicted"/>
<gene>
    <name evidence="1" type="ORF">M9H77_30758</name>
</gene>
<reference evidence="2" key="1">
    <citation type="journal article" date="2023" name="Nat. Plants">
        <title>Single-cell RNA sequencing provides a high-resolution roadmap for understanding the multicellular compartmentation of specialized metabolism.</title>
        <authorList>
            <person name="Sun S."/>
            <person name="Shen X."/>
            <person name="Li Y."/>
            <person name="Li Y."/>
            <person name="Wang S."/>
            <person name="Li R."/>
            <person name="Zhang H."/>
            <person name="Shen G."/>
            <person name="Guo B."/>
            <person name="Wei J."/>
            <person name="Xu J."/>
            <person name="St-Pierre B."/>
            <person name="Chen S."/>
            <person name="Sun C."/>
        </authorList>
    </citation>
    <scope>NUCLEOTIDE SEQUENCE [LARGE SCALE GENOMIC DNA]</scope>
</reference>
<keyword evidence="2" id="KW-1185">Reference proteome</keyword>
<sequence length="150" mass="16054">MHRSGAPYRGVDRGACGLIGLRGHRIMLCGGVRPPSGELGGARHRGWSQGRPEDALMCLDSLRLPSCARNPHLGTVRGPRATEVLGQEFLDQISPEGVLFYCGAYNLVQRGTQMSYSAAVDLVAGLGASQVVSELLGSILGLKRWILDKL</sequence>
<accession>A0ACB9ZZ26</accession>
<protein>
    <submittedName>
        <fullName evidence="1">Uncharacterized protein</fullName>
    </submittedName>
</protein>
<dbReference type="EMBL" id="CM044707">
    <property type="protein sequence ID" value="KAI5653571.1"/>
    <property type="molecule type" value="Genomic_DNA"/>
</dbReference>
<dbReference type="Proteomes" id="UP001060085">
    <property type="component" value="Linkage Group LG07"/>
</dbReference>
<name>A0ACB9ZZ26_CATRO</name>